<sequence>MTHFLVRFSSSNLHFRRGCASLRRLVFVIAALSANPPLHANTINVDDASSGSVAGKCTIQDAVTAANTNAAVNGCAAGSAGLDTIQFAAGISSIVLDTPMTPPAGSVSANCIYGLAISEDLSIDAAPVAGSGIAKVTIQRSASAATHFGVVGASIYDCGMVPGSKLKLTLSGLAIGNGNVDGLFNGNGGGITSDFLTINDSAISGNTATNGGGVYAYTSLSMNTSTVSNNTGTFSCAGICGSSLTIYGSTISGNSCAGFGGGGGISGSPVNIVNSTVSGNSAFTGSGSGIDTTALQATWVTITANKGTGWYLGVGGTSSLSNTVIVGNGDGSTTHDFDTSFSTTVGGDHNWIGTFSTVAHNDLDNGLLILGCATPGLAPLANNGGGTQTHALLPGSCLIDAGTITTPIPDTLIVNDQRGSGFARFVNIPSDIGAFEFQGDVTPVNGACGADNGQTLPIAPTHLCSAGIPSAVSGAGHPWSWTCASASGGTTATCSATIKTWTVSATTTSGGTISPASQLVDSGASAIVIVSPTFGYRITSVSGCGGTLNGNSYTTAAAIADCAITAVFSVAPAPSAPINVPVLSQWMLVLLGVALLGMAAVAWRRRLRV</sequence>
<dbReference type="NCBIfam" id="TIGR04174">
    <property type="entry name" value="IPTL_CTERM"/>
    <property type="match status" value="1"/>
</dbReference>
<feature type="chain" id="PRO_5019112620" evidence="2">
    <location>
        <begin position="41"/>
        <end position="609"/>
    </location>
</feature>
<proteinExistence type="predicted"/>
<name>A0A411HFV6_9GAMM</name>
<feature type="signal peptide" evidence="2">
    <location>
        <begin position="1"/>
        <end position="40"/>
    </location>
</feature>
<dbReference type="Proteomes" id="UP000291562">
    <property type="component" value="Chromosome"/>
</dbReference>
<evidence type="ECO:0000256" key="2">
    <source>
        <dbReference type="SAM" id="SignalP"/>
    </source>
</evidence>
<organism evidence="3 4">
    <name type="scientific">Pseudolysobacter antarcticus</name>
    <dbReference type="NCBI Taxonomy" id="2511995"/>
    <lineage>
        <taxon>Bacteria</taxon>
        <taxon>Pseudomonadati</taxon>
        <taxon>Pseudomonadota</taxon>
        <taxon>Gammaproteobacteria</taxon>
        <taxon>Lysobacterales</taxon>
        <taxon>Rhodanobacteraceae</taxon>
        <taxon>Pseudolysobacter</taxon>
    </lineage>
</organism>
<dbReference type="InterPro" id="IPR059226">
    <property type="entry name" value="Choice_anch_Q_dom"/>
</dbReference>
<reference evidence="3 4" key="1">
    <citation type="submission" date="2019-01" db="EMBL/GenBank/DDBJ databases">
        <title>Pseudolysobacter antarctica gen. nov., sp. nov., isolated from Fildes Peninsula, Antarctica.</title>
        <authorList>
            <person name="Wei Z."/>
            <person name="Peng F."/>
        </authorList>
    </citation>
    <scope>NUCLEOTIDE SEQUENCE [LARGE SCALE GENOMIC DNA]</scope>
    <source>
        <strain evidence="3 4">AQ6-296</strain>
    </source>
</reference>
<dbReference type="InterPro" id="IPR026442">
    <property type="entry name" value="IPTL_CTERM"/>
</dbReference>
<dbReference type="EMBL" id="CP035704">
    <property type="protein sequence ID" value="QBB69386.1"/>
    <property type="molecule type" value="Genomic_DNA"/>
</dbReference>
<feature type="transmembrane region" description="Helical" evidence="1">
    <location>
        <begin position="583"/>
        <end position="603"/>
    </location>
</feature>
<protein>
    <submittedName>
        <fullName evidence="3">IPTL-CTERM sorting domain-containing protein</fullName>
    </submittedName>
</protein>
<keyword evidence="4" id="KW-1185">Reference proteome</keyword>
<dbReference type="NCBIfam" id="NF041518">
    <property type="entry name" value="choice_anch_Q"/>
    <property type="match status" value="1"/>
</dbReference>
<evidence type="ECO:0000313" key="4">
    <source>
        <dbReference type="Proteomes" id="UP000291562"/>
    </source>
</evidence>
<gene>
    <name evidence="3" type="ORF">ELE36_02785</name>
</gene>
<dbReference type="SUPFAM" id="SSF51126">
    <property type="entry name" value="Pectin lyase-like"/>
    <property type="match status" value="1"/>
</dbReference>
<keyword evidence="2" id="KW-0732">Signal</keyword>
<keyword evidence="1" id="KW-1133">Transmembrane helix</keyword>
<accession>A0A411HFV6</accession>
<dbReference type="KEGG" id="xbc:ELE36_02785"/>
<evidence type="ECO:0000256" key="1">
    <source>
        <dbReference type="SAM" id="Phobius"/>
    </source>
</evidence>
<dbReference type="RefSeq" id="WP_129831642.1">
    <property type="nucleotide sequence ID" value="NZ_CP035704.1"/>
</dbReference>
<dbReference type="InterPro" id="IPR011050">
    <property type="entry name" value="Pectin_lyase_fold/virulence"/>
</dbReference>
<keyword evidence="1" id="KW-0812">Transmembrane</keyword>
<dbReference type="AlphaFoldDB" id="A0A411HFV6"/>
<keyword evidence="1" id="KW-0472">Membrane</keyword>
<evidence type="ECO:0000313" key="3">
    <source>
        <dbReference type="EMBL" id="QBB69386.1"/>
    </source>
</evidence>
<dbReference type="OrthoDB" id="6057622at2"/>